<dbReference type="RefSeq" id="WP_161726438.1">
    <property type="nucleotide sequence ID" value="NZ_JAAAXI010000035.1"/>
</dbReference>
<comment type="caution">
    <text evidence="1">The sequence shown here is derived from an EMBL/GenBank/DDBJ whole genome shotgun (WGS) entry which is preliminary data.</text>
</comment>
<dbReference type="Proteomes" id="UP000818323">
    <property type="component" value="Unassembled WGS sequence"/>
</dbReference>
<evidence type="ECO:0000313" key="2">
    <source>
        <dbReference type="Proteomes" id="UP000818323"/>
    </source>
</evidence>
<accession>A0ABW9Z8Y1</accession>
<keyword evidence="2" id="KW-1185">Reference proteome</keyword>
<sequence>MELLLIEAYSCRAGQFPDFGDAALDHRYARLTESLLGLPEEWACVVMRWRGGRCPSGIAIGGRRITAATGGRLFAGSTQIGVFTRTFDSGDEERSEHEMFVVVTNPKFLATLKREFPAKL</sequence>
<proteinExistence type="predicted"/>
<dbReference type="EMBL" id="JAAAXJ010000026">
    <property type="protein sequence ID" value="NBJ27094.1"/>
    <property type="molecule type" value="Genomic_DNA"/>
</dbReference>
<organism evidence="1 2">
    <name type="scientific">Microvirga arsenatis</name>
    <dbReference type="NCBI Taxonomy" id="2692265"/>
    <lineage>
        <taxon>Bacteria</taxon>
        <taxon>Pseudomonadati</taxon>
        <taxon>Pseudomonadota</taxon>
        <taxon>Alphaproteobacteria</taxon>
        <taxon>Hyphomicrobiales</taxon>
        <taxon>Methylobacteriaceae</taxon>
        <taxon>Microvirga</taxon>
    </lineage>
</organism>
<gene>
    <name evidence="1" type="ORF">GR303_22460</name>
</gene>
<evidence type="ECO:0000313" key="1">
    <source>
        <dbReference type="EMBL" id="NBJ27094.1"/>
    </source>
</evidence>
<reference evidence="1 2" key="1">
    <citation type="submission" date="2020-01" db="EMBL/GenBank/DDBJ databases">
        <title>Microvirga sp. nov., an arsenate reduction bacterium isolated from Tibet hotspring sediments.</title>
        <authorList>
            <person name="Yuan C.-G."/>
        </authorList>
    </citation>
    <scope>NUCLEOTIDE SEQUENCE [LARGE SCALE GENOMIC DNA]</scope>
    <source>
        <strain evidence="1 2">SYSU G3D203</strain>
    </source>
</reference>
<name>A0ABW9Z8Y1_9HYPH</name>
<protein>
    <submittedName>
        <fullName evidence="1">Uncharacterized protein</fullName>
    </submittedName>
</protein>